<name>A0A4Q7L4L2_9PSEU</name>
<sequence>MPRALRGHTGLVTTTVSSVSRLGGDGTDNRTVVRAPLTHVPLSTTALPPLDTSIPAWPGEQMQAGGVRLHVRHTAGPDGTTALFVHGLGGSSTNWTDLAGQLSGQADGLSVDLPGSGRSVPDKSHPYTPEASAALLADFVRGLDRGPVHLLGNSMGGAIAILLAARVPDLVRTLTLISPAVPDLRPNIRRVSDPRLPLAFMPVVGARFRRAMAQLTPRERVMQVLELCYADASTVSEARIAEAVEHFTELQNHKWAGPALASSTVGLIRSWLVPRSRSLWTVARTINAPTLVVWGTDDRLVTVRKADRTASTFPRGRMLVLPRTGHVAQMERPVTVARAVLGMWEAVERGEW</sequence>
<evidence type="ECO:0000259" key="1">
    <source>
        <dbReference type="Pfam" id="PF00561"/>
    </source>
</evidence>
<feature type="domain" description="AB hydrolase-1" evidence="1">
    <location>
        <begin position="83"/>
        <end position="333"/>
    </location>
</feature>
<dbReference type="Proteomes" id="UP000294257">
    <property type="component" value="Unassembled WGS sequence"/>
</dbReference>
<dbReference type="SUPFAM" id="SSF53474">
    <property type="entry name" value="alpha/beta-Hydrolases"/>
    <property type="match status" value="1"/>
</dbReference>
<keyword evidence="3" id="KW-1185">Reference proteome</keyword>
<dbReference type="OrthoDB" id="9801162at2"/>
<dbReference type="GO" id="GO:0003824">
    <property type="term" value="F:catalytic activity"/>
    <property type="evidence" value="ECO:0007669"/>
    <property type="project" value="UniProtKB-ARBA"/>
</dbReference>
<proteinExistence type="predicted"/>
<dbReference type="InterPro" id="IPR029058">
    <property type="entry name" value="AB_hydrolase_fold"/>
</dbReference>
<dbReference type="EMBL" id="SGWQ01000001">
    <property type="protein sequence ID" value="RZS44225.1"/>
    <property type="molecule type" value="Genomic_DNA"/>
</dbReference>
<organism evidence="2 3">
    <name type="scientific">Herbihabitans rhizosphaerae</name>
    <dbReference type="NCBI Taxonomy" id="1872711"/>
    <lineage>
        <taxon>Bacteria</taxon>
        <taxon>Bacillati</taxon>
        <taxon>Actinomycetota</taxon>
        <taxon>Actinomycetes</taxon>
        <taxon>Pseudonocardiales</taxon>
        <taxon>Pseudonocardiaceae</taxon>
        <taxon>Herbihabitans</taxon>
    </lineage>
</organism>
<dbReference type="InterPro" id="IPR050266">
    <property type="entry name" value="AB_hydrolase_sf"/>
</dbReference>
<dbReference type="InterPro" id="IPR000073">
    <property type="entry name" value="AB_hydrolase_1"/>
</dbReference>
<accession>A0A4Q7L4L2</accession>
<protein>
    <submittedName>
        <fullName evidence="2">Pimeloyl-ACP methyl ester carboxylesterase</fullName>
    </submittedName>
</protein>
<evidence type="ECO:0000313" key="2">
    <source>
        <dbReference type="EMBL" id="RZS44225.1"/>
    </source>
</evidence>
<dbReference type="AlphaFoldDB" id="A0A4Q7L4L2"/>
<reference evidence="2 3" key="1">
    <citation type="submission" date="2019-02" db="EMBL/GenBank/DDBJ databases">
        <title>Genomic Encyclopedia of Type Strains, Phase IV (KMG-IV): sequencing the most valuable type-strain genomes for metagenomic binning, comparative biology and taxonomic classification.</title>
        <authorList>
            <person name="Goeker M."/>
        </authorList>
    </citation>
    <scope>NUCLEOTIDE SEQUENCE [LARGE SCALE GENOMIC DNA]</scope>
    <source>
        <strain evidence="2 3">DSM 101727</strain>
    </source>
</reference>
<evidence type="ECO:0000313" key="3">
    <source>
        <dbReference type="Proteomes" id="UP000294257"/>
    </source>
</evidence>
<dbReference type="PANTHER" id="PTHR43798">
    <property type="entry name" value="MONOACYLGLYCEROL LIPASE"/>
    <property type="match status" value="1"/>
</dbReference>
<dbReference type="GO" id="GO:0016020">
    <property type="term" value="C:membrane"/>
    <property type="evidence" value="ECO:0007669"/>
    <property type="project" value="TreeGrafter"/>
</dbReference>
<gene>
    <name evidence="2" type="ORF">EV193_101100</name>
</gene>
<dbReference type="Pfam" id="PF00561">
    <property type="entry name" value="Abhydrolase_1"/>
    <property type="match status" value="1"/>
</dbReference>
<dbReference type="PANTHER" id="PTHR43798:SF33">
    <property type="entry name" value="HYDROLASE, PUTATIVE (AFU_ORTHOLOGUE AFUA_2G14860)-RELATED"/>
    <property type="match status" value="1"/>
</dbReference>
<comment type="caution">
    <text evidence="2">The sequence shown here is derived from an EMBL/GenBank/DDBJ whole genome shotgun (WGS) entry which is preliminary data.</text>
</comment>
<dbReference type="Gene3D" id="3.40.50.1820">
    <property type="entry name" value="alpha/beta hydrolase"/>
    <property type="match status" value="1"/>
</dbReference>